<feature type="domain" description="tRNA (guanine(10)-N(2))-methyltransferase TRMT11 N-terminal" evidence="13">
    <location>
        <begin position="51"/>
        <end position="191"/>
    </location>
</feature>
<dbReference type="GO" id="GO:0008033">
    <property type="term" value="P:tRNA processing"/>
    <property type="evidence" value="ECO:0007669"/>
    <property type="project" value="UniProtKB-UniRule"/>
</dbReference>
<organism evidence="14 15">
    <name type="scientific">Hibiscus syriacus</name>
    <name type="common">Rose of Sharon</name>
    <dbReference type="NCBI Taxonomy" id="106335"/>
    <lineage>
        <taxon>Eukaryota</taxon>
        <taxon>Viridiplantae</taxon>
        <taxon>Streptophyta</taxon>
        <taxon>Embryophyta</taxon>
        <taxon>Tracheophyta</taxon>
        <taxon>Spermatophyta</taxon>
        <taxon>Magnoliopsida</taxon>
        <taxon>eudicotyledons</taxon>
        <taxon>Gunneridae</taxon>
        <taxon>Pentapetalae</taxon>
        <taxon>rosids</taxon>
        <taxon>malvids</taxon>
        <taxon>Malvales</taxon>
        <taxon>Malvaceae</taxon>
        <taxon>Malvoideae</taxon>
        <taxon>Hibiscus</taxon>
    </lineage>
</organism>
<dbReference type="InterPro" id="IPR002052">
    <property type="entry name" value="DNA_methylase_N6_adenine_CS"/>
</dbReference>
<dbReference type="PANTHER" id="PTHR13370:SF3">
    <property type="entry name" value="TRNA (GUANINE(10)-N2)-METHYLTRANSFERASE HOMOLOG"/>
    <property type="match status" value="1"/>
</dbReference>
<dbReference type="GO" id="GO:0043527">
    <property type="term" value="C:tRNA methyltransferase complex"/>
    <property type="evidence" value="ECO:0007669"/>
    <property type="project" value="UniProtKB-ARBA"/>
</dbReference>
<dbReference type="SUPFAM" id="SSF53335">
    <property type="entry name" value="S-adenosyl-L-methionine-dependent methyltransferases"/>
    <property type="match status" value="1"/>
</dbReference>
<keyword evidence="4 10" id="KW-0489">Methyltransferase</keyword>
<evidence type="ECO:0000256" key="6">
    <source>
        <dbReference type="ARBA" id="ARBA00022691"/>
    </source>
</evidence>
<evidence type="ECO:0000256" key="9">
    <source>
        <dbReference type="ARBA" id="ARBA00066937"/>
    </source>
</evidence>
<dbReference type="InterPro" id="IPR059073">
    <property type="entry name" value="TRMT11_N"/>
</dbReference>
<protein>
    <recommendedName>
        <fullName evidence="9">tRNA (guanine(10)-N(2))-methyltransferase</fullName>
        <ecNumber evidence="9">2.1.1.214</ecNumber>
    </recommendedName>
</protein>
<dbReference type="Pfam" id="PF25904">
    <property type="entry name" value="Tmrp11_N"/>
    <property type="match status" value="1"/>
</dbReference>
<dbReference type="GO" id="GO:0005737">
    <property type="term" value="C:cytoplasm"/>
    <property type="evidence" value="ECO:0007669"/>
    <property type="project" value="UniProtKB-SubCell"/>
</dbReference>
<dbReference type="Proteomes" id="UP000436088">
    <property type="component" value="Unassembled WGS sequence"/>
</dbReference>
<gene>
    <name evidence="14" type="ORF">F3Y22_tig00113548pilonHSYRG00065</name>
</gene>
<name>A0A6A2Y2M7_HIBSY</name>
<dbReference type="PROSITE" id="PS51627">
    <property type="entry name" value="SAM_MT_TRM11"/>
    <property type="match status" value="1"/>
</dbReference>
<comment type="caution">
    <text evidence="14">The sequence shown here is derived from an EMBL/GenBank/DDBJ whole genome shotgun (WGS) entry which is preliminary data.</text>
</comment>
<dbReference type="GO" id="GO:0000049">
    <property type="term" value="F:tRNA binding"/>
    <property type="evidence" value="ECO:0007669"/>
    <property type="project" value="UniProtKB-UniRule"/>
</dbReference>
<proteinExistence type="inferred from homology"/>
<keyword evidence="15" id="KW-1185">Reference proteome</keyword>
<keyword evidence="8 10" id="KW-0694">RNA-binding</keyword>
<reference evidence="14" key="1">
    <citation type="submission" date="2019-09" db="EMBL/GenBank/DDBJ databases">
        <title>Draft genome information of white flower Hibiscus syriacus.</title>
        <authorList>
            <person name="Kim Y.-M."/>
        </authorList>
    </citation>
    <scope>NUCLEOTIDE SEQUENCE [LARGE SCALE GENOMIC DNA]</scope>
    <source>
        <strain evidence="14">YM2019G1</strain>
    </source>
</reference>
<dbReference type="GO" id="GO:0160102">
    <property type="term" value="F:tRNA (guanine(10)-N2)-methyltransferase activity"/>
    <property type="evidence" value="ECO:0007669"/>
    <property type="project" value="UniProtKB-EC"/>
</dbReference>
<evidence type="ECO:0000256" key="4">
    <source>
        <dbReference type="ARBA" id="ARBA00022603"/>
    </source>
</evidence>
<evidence type="ECO:0000256" key="10">
    <source>
        <dbReference type="PROSITE-ProRule" id="PRU00959"/>
    </source>
</evidence>
<evidence type="ECO:0000256" key="2">
    <source>
        <dbReference type="ARBA" id="ARBA00022490"/>
    </source>
</evidence>
<feature type="region of interest" description="Disordered" evidence="11">
    <location>
        <begin position="428"/>
        <end position="453"/>
    </location>
</feature>
<evidence type="ECO:0000256" key="3">
    <source>
        <dbReference type="ARBA" id="ARBA00022555"/>
    </source>
</evidence>
<dbReference type="InterPro" id="IPR000241">
    <property type="entry name" value="RlmKL-like_Mtase"/>
</dbReference>
<dbReference type="InterPro" id="IPR016691">
    <property type="entry name" value="TRMT11"/>
</dbReference>
<keyword evidence="6 10" id="KW-0949">S-adenosyl-L-methionine</keyword>
<feature type="domain" description="Ribosomal RNA large subunit methyltransferase K/L-like methyltransferase" evidence="12">
    <location>
        <begin position="201"/>
        <end position="323"/>
    </location>
</feature>
<evidence type="ECO:0000313" key="15">
    <source>
        <dbReference type="Proteomes" id="UP000436088"/>
    </source>
</evidence>
<comment type="similarity">
    <text evidence="10">Belongs to the class I-like SAM-binding methyltransferase superfamily. TRM11 methyltransferase family.</text>
</comment>
<evidence type="ECO:0000256" key="1">
    <source>
        <dbReference type="ARBA" id="ARBA00004496"/>
    </source>
</evidence>
<dbReference type="Gene3D" id="3.40.50.150">
    <property type="entry name" value="Vaccinia Virus protein VP39"/>
    <property type="match status" value="1"/>
</dbReference>
<dbReference type="InterPro" id="IPR029063">
    <property type="entry name" value="SAM-dependent_MTases_sf"/>
</dbReference>
<accession>A0A6A2Y2M7</accession>
<sequence>MWYLCVFYHRLLDYRKPEFESLAELFGAFGDKRSFDPHPRDRALRWRLPKDHHPDSPFHFVHLPSEEIARNIANRSLLVKGIYELWGEGNDYEELEEAVKSYPDERKLPYLSPESTFKITVDSFGKVLSLQEQNEQIQGFSYIPFKGRVNLKNPDHNFWLMETDAHETNNGLPPVVQRRIFFGREVGVADRKLIPMYQLKTRNYLGPTAMDAEIAFLMANQAQAAPGKLVYDPFVGTGSILVSAAHFGAMTMGADIDIRVVRDGHGPDCNVWSNFKQYGLPMPICLLRADNNLPPWRPGLKEVFDAIICDPPYGVRAGGRKTGGRKLLKGIVGPYTIPDDKRADHIPSTAAYTLFECVHDLLDLAARMLLVATSEQMLSSRYSRVLLTMVKTSSYTEEVALAARIKHLEFKENHLKWLENGNLHSSVFSPADAESGDSKESKESKPKYRGKYV</sequence>
<dbReference type="EC" id="2.1.1.214" evidence="9"/>
<evidence type="ECO:0000259" key="13">
    <source>
        <dbReference type="Pfam" id="PF25904"/>
    </source>
</evidence>
<dbReference type="PIRSF" id="PIRSF017259">
    <property type="entry name" value="tRNA_mtfrase_TRM11"/>
    <property type="match status" value="1"/>
</dbReference>
<keyword evidence="2" id="KW-0963">Cytoplasm</keyword>
<evidence type="ECO:0000256" key="7">
    <source>
        <dbReference type="ARBA" id="ARBA00022694"/>
    </source>
</evidence>
<evidence type="ECO:0000313" key="14">
    <source>
        <dbReference type="EMBL" id="KAE8662294.1"/>
    </source>
</evidence>
<dbReference type="AlphaFoldDB" id="A0A6A2Y2M7"/>
<evidence type="ECO:0000256" key="8">
    <source>
        <dbReference type="ARBA" id="ARBA00022884"/>
    </source>
</evidence>
<dbReference type="PROSITE" id="PS00092">
    <property type="entry name" value="N6_MTASE"/>
    <property type="match status" value="1"/>
</dbReference>
<keyword evidence="7 10" id="KW-0819">tRNA processing</keyword>
<keyword evidence="3 10" id="KW-0820">tRNA-binding</keyword>
<evidence type="ECO:0000259" key="12">
    <source>
        <dbReference type="Pfam" id="PF01170"/>
    </source>
</evidence>
<feature type="compositionally biased region" description="Basic and acidic residues" evidence="11">
    <location>
        <begin position="436"/>
        <end position="446"/>
    </location>
</feature>
<dbReference type="GO" id="GO:0032259">
    <property type="term" value="P:methylation"/>
    <property type="evidence" value="ECO:0007669"/>
    <property type="project" value="UniProtKB-UniRule"/>
</dbReference>
<dbReference type="EMBL" id="VEPZ02001714">
    <property type="protein sequence ID" value="KAE8662294.1"/>
    <property type="molecule type" value="Genomic_DNA"/>
</dbReference>
<keyword evidence="5 10" id="KW-0808">Transferase</keyword>
<evidence type="ECO:0000256" key="11">
    <source>
        <dbReference type="SAM" id="MobiDB-lite"/>
    </source>
</evidence>
<dbReference type="FunFam" id="3.40.50.150:FF:000213">
    <property type="entry name" value="Methyltransferases,nucleic acid binding"/>
    <property type="match status" value="1"/>
</dbReference>
<evidence type="ECO:0000256" key="5">
    <source>
        <dbReference type="ARBA" id="ARBA00022679"/>
    </source>
</evidence>
<dbReference type="PANTHER" id="PTHR13370">
    <property type="entry name" value="RNA METHYLASE-RELATED"/>
    <property type="match status" value="1"/>
</dbReference>
<dbReference type="Pfam" id="PF01170">
    <property type="entry name" value="UPF0020"/>
    <property type="match status" value="1"/>
</dbReference>
<comment type="subcellular location">
    <subcellularLocation>
        <location evidence="1">Cytoplasm</location>
    </subcellularLocation>
</comment>